<gene>
    <name evidence="1" type="ORF">B0F88_10254</name>
</gene>
<evidence type="ECO:0000313" key="2">
    <source>
        <dbReference type="Proteomes" id="UP000238071"/>
    </source>
</evidence>
<dbReference type="EMBL" id="PTIY01000002">
    <property type="protein sequence ID" value="PPK73075.1"/>
    <property type="molecule type" value="Genomic_DNA"/>
</dbReference>
<organism evidence="1 2">
    <name type="scientific">Methylobacter tundripaludum</name>
    <dbReference type="NCBI Taxonomy" id="173365"/>
    <lineage>
        <taxon>Bacteria</taxon>
        <taxon>Pseudomonadati</taxon>
        <taxon>Pseudomonadota</taxon>
        <taxon>Gammaproteobacteria</taxon>
        <taxon>Methylococcales</taxon>
        <taxon>Methylococcaceae</taxon>
        <taxon>Methylobacter</taxon>
    </lineage>
</organism>
<name>A0A2S6H6G2_9GAMM</name>
<proteinExistence type="predicted"/>
<keyword evidence="2" id="KW-1185">Reference proteome</keyword>
<comment type="caution">
    <text evidence="1">The sequence shown here is derived from an EMBL/GenBank/DDBJ whole genome shotgun (WGS) entry which is preliminary data.</text>
</comment>
<sequence>MQVRILSASSQAPAWEFSAGSSSFLSREAATCMDAGGRATQERLPRASLPGFPSWGLGTSVICIFLLWLSGCALIPPEPVTAKPELMPIAQPLGPARRIVQQINAVWADRQESLLAVLELDAKHIAMAGLSNDGLSLFNLTYDGNTVVSDKSPLLPDSVAPEFIISDLQLAYWPIAELQKKLPAGWRLEAGQNKRILTVGNKKQVEVNYLSPDPVWPKAVELVNFQYNYRLNIKTLSYDLIPE</sequence>
<reference evidence="1 2" key="1">
    <citation type="submission" date="2018-02" db="EMBL/GenBank/DDBJ databases">
        <title>Subsurface microbial communities from deep shales in Ohio and West Virginia, USA.</title>
        <authorList>
            <person name="Wrighton K."/>
        </authorList>
    </citation>
    <scope>NUCLEOTIDE SEQUENCE [LARGE SCALE GENOMIC DNA]</scope>
    <source>
        <strain evidence="1 2">OWC-G53F</strain>
    </source>
</reference>
<evidence type="ECO:0000313" key="1">
    <source>
        <dbReference type="EMBL" id="PPK73075.1"/>
    </source>
</evidence>
<accession>A0A2S6H6G2</accession>
<dbReference type="AlphaFoldDB" id="A0A2S6H6G2"/>
<dbReference type="InterPro" id="IPR021675">
    <property type="entry name" value="DUF3261"/>
</dbReference>
<dbReference type="Proteomes" id="UP000238071">
    <property type="component" value="Unassembled WGS sequence"/>
</dbReference>
<dbReference type="Pfam" id="PF11659">
    <property type="entry name" value="DUF3261"/>
    <property type="match status" value="1"/>
</dbReference>
<protein>
    <submittedName>
        <fullName evidence="1">Uncharacterized protein DUF3261</fullName>
    </submittedName>
</protein>